<feature type="transmembrane region" description="Helical" evidence="1">
    <location>
        <begin position="206"/>
        <end position="224"/>
    </location>
</feature>
<evidence type="ECO:0000313" key="2">
    <source>
        <dbReference type="EMBL" id="QJR12978.1"/>
    </source>
</evidence>
<dbReference type="AlphaFoldDB" id="A0A6M4H1G7"/>
<feature type="transmembrane region" description="Helical" evidence="1">
    <location>
        <begin position="171"/>
        <end position="194"/>
    </location>
</feature>
<evidence type="ECO:0000313" key="3">
    <source>
        <dbReference type="Proteomes" id="UP000501534"/>
    </source>
</evidence>
<proteinExistence type="predicted"/>
<keyword evidence="3" id="KW-1185">Reference proteome</keyword>
<sequence>MDPTTLLKLALVPIAVGLASLAARKWGHTVSGYLGGMPMVGAPIIIFLAMDHGTVFAAKVALVTLAGLVAQAAHQIAMAYVGRRFGWIAGLLSGWGAFAIVGVGLAHLEYPWWVAASYGVAALLVMWRVLPRAKDDGALPAVPRIELALRMAAAFAIAAVILWGSTRFGPVVSGVLLSVPVTGSVIPPFTLKLYGPEALARVQRGFLTGLTGFASFFLVVGVALQPLGLAMGFGAATLAALTAVGIFSRFGKRNVVGDD</sequence>
<reference evidence="2 3" key="1">
    <citation type="submission" date="2020-04" db="EMBL/GenBank/DDBJ databases">
        <title>Usitatibacter rugosus gen. nov., sp. nov. and Usitatibacter palustris sp. nov., novel members of Usitatibacteraceae fam. nov. within the order Nitrosomonadales isolated from soil.</title>
        <authorList>
            <person name="Huber K.J."/>
            <person name="Neumann-Schaal M."/>
            <person name="Geppert A."/>
            <person name="Luckner M."/>
            <person name="Wanner G."/>
            <person name="Overmann J."/>
        </authorList>
    </citation>
    <scope>NUCLEOTIDE SEQUENCE [LARGE SCALE GENOMIC DNA]</scope>
    <source>
        <strain evidence="2 3">0125_3</strain>
    </source>
</reference>
<gene>
    <name evidence="2" type="ORF">DSM104443_04072</name>
</gene>
<keyword evidence="1" id="KW-1133">Transmembrane helix</keyword>
<feature type="transmembrane region" description="Helical" evidence="1">
    <location>
        <begin position="230"/>
        <end position="250"/>
    </location>
</feature>
<feature type="transmembrane region" description="Helical" evidence="1">
    <location>
        <begin position="110"/>
        <end position="127"/>
    </location>
</feature>
<name>A0A6M4H1G7_9PROT</name>
<feature type="transmembrane region" description="Helical" evidence="1">
    <location>
        <begin position="85"/>
        <end position="104"/>
    </location>
</feature>
<dbReference type="KEGG" id="uru:DSM104443_04072"/>
<feature type="transmembrane region" description="Helical" evidence="1">
    <location>
        <begin position="30"/>
        <end position="50"/>
    </location>
</feature>
<keyword evidence="1" id="KW-0812">Transmembrane</keyword>
<dbReference type="Proteomes" id="UP000501534">
    <property type="component" value="Chromosome"/>
</dbReference>
<protein>
    <submittedName>
        <fullName evidence="2">Uncharacterized protein</fullName>
    </submittedName>
</protein>
<keyword evidence="1" id="KW-0472">Membrane</keyword>
<feature type="transmembrane region" description="Helical" evidence="1">
    <location>
        <begin position="147"/>
        <end position="165"/>
    </location>
</feature>
<evidence type="ECO:0000256" key="1">
    <source>
        <dbReference type="SAM" id="Phobius"/>
    </source>
</evidence>
<feature type="transmembrane region" description="Helical" evidence="1">
    <location>
        <begin position="56"/>
        <end position="73"/>
    </location>
</feature>
<dbReference type="RefSeq" id="WP_171095658.1">
    <property type="nucleotide sequence ID" value="NZ_CP053069.1"/>
</dbReference>
<dbReference type="EMBL" id="CP053069">
    <property type="protein sequence ID" value="QJR12978.1"/>
    <property type="molecule type" value="Genomic_DNA"/>
</dbReference>
<accession>A0A6M4H1G7</accession>
<feature type="transmembrane region" description="Helical" evidence="1">
    <location>
        <begin position="6"/>
        <end position="23"/>
    </location>
</feature>
<organism evidence="2 3">
    <name type="scientific">Usitatibacter rugosus</name>
    <dbReference type="NCBI Taxonomy" id="2732067"/>
    <lineage>
        <taxon>Bacteria</taxon>
        <taxon>Pseudomonadati</taxon>
        <taxon>Pseudomonadota</taxon>
        <taxon>Betaproteobacteria</taxon>
        <taxon>Nitrosomonadales</taxon>
        <taxon>Usitatibacteraceae</taxon>
        <taxon>Usitatibacter</taxon>
    </lineage>
</organism>